<dbReference type="AlphaFoldDB" id="A0A7G2CK22"/>
<accession>A0A7G2CK22</accession>
<reference evidence="3 4" key="1">
    <citation type="submission" date="2020-08" db="EMBL/GenBank/DDBJ databases">
        <authorList>
            <person name="Newling K."/>
            <person name="Davey J."/>
            <person name="Forrester S."/>
        </authorList>
    </citation>
    <scope>NUCLEOTIDE SEQUENCE [LARGE SCALE GENOMIC DNA]</scope>
    <source>
        <strain evidence="4">Crithidia deanei Carvalho (ATCC PRA-265)</strain>
    </source>
</reference>
<feature type="coiled-coil region" evidence="1">
    <location>
        <begin position="277"/>
        <end position="347"/>
    </location>
</feature>
<evidence type="ECO:0000256" key="2">
    <source>
        <dbReference type="SAM" id="MobiDB-lite"/>
    </source>
</evidence>
<dbReference type="PANTHER" id="PTHR14845:SF6">
    <property type="entry name" value="BASAL BODY-ORIENTATION FACTOR 1"/>
    <property type="match status" value="1"/>
</dbReference>
<keyword evidence="1" id="KW-0175">Coiled coil</keyword>
<name>A0A7G2CK22_9TRYP</name>
<feature type="compositionally biased region" description="Polar residues" evidence="2">
    <location>
        <begin position="387"/>
        <end position="403"/>
    </location>
</feature>
<feature type="region of interest" description="Disordered" evidence="2">
    <location>
        <begin position="1"/>
        <end position="26"/>
    </location>
</feature>
<dbReference type="PANTHER" id="PTHR14845">
    <property type="entry name" value="COILED-COIL DOMAIN-CONTAINING 166"/>
    <property type="match status" value="1"/>
</dbReference>
<protein>
    <recommendedName>
        <fullName evidence="5">Cilia- and flagella-associated protein 157</fullName>
    </recommendedName>
</protein>
<proteinExistence type="predicted"/>
<dbReference type="OrthoDB" id="441129at2759"/>
<dbReference type="EMBL" id="LR877159">
    <property type="protein sequence ID" value="CAD2219749.1"/>
    <property type="molecule type" value="Genomic_DNA"/>
</dbReference>
<dbReference type="Proteomes" id="UP000515908">
    <property type="component" value="Chromosome 15"/>
</dbReference>
<evidence type="ECO:0000313" key="3">
    <source>
        <dbReference type="EMBL" id="CAD2219749.1"/>
    </source>
</evidence>
<organism evidence="3 4">
    <name type="scientific">Angomonas deanei</name>
    <dbReference type="NCBI Taxonomy" id="59799"/>
    <lineage>
        <taxon>Eukaryota</taxon>
        <taxon>Discoba</taxon>
        <taxon>Euglenozoa</taxon>
        <taxon>Kinetoplastea</taxon>
        <taxon>Metakinetoplastina</taxon>
        <taxon>Trypanosomatida</taxon>
        <taxon>Trypanosomatidae</taxon>
        <taxon>Strigomonadinae</taxon>
        <taxon>Angomonas</taxon>
    </lineage>
</organism>
<feature type="compositionally biased region" description="Basic and acidic residues" evidence="2">
    <location>
        <begin position="405"/>
        <end position="416"/>
    </location>
</feature>
<sequence>MNRSQSKSRSKKLATPPPPPPGSDVVAATFANADLRTTKAALEDYYKKCLDLDKENQMLRGEMAQQSEDSAQVLRHLQQRLEEALGEKLLCASQLEQERGHHAEELQLVKSKYDRMMEERDQQLSQYSDMVNKLQDDLRQASRYVQQRQEHALELKQLQDRLESMVVEQDKQMTALRFQTMDRKMKLVALEKTMQEEFEAKVKAESERLLQEQHNNLIEHAQQLEEEKYMLGKDVEGLVQLADVMEKEGSALRRKMDLHRRAYDETLRLTATRNRQSREAELRVQQLEARVRELTAREKTVKDDVARQYLTQIEDLEKQLKSTQNALQEHRQQLKQTRQLASHIVEQRTDLEKFFHTALEDCKRYRQSLLQTSGGKMGGSARGSPIPQGSSLPPVRTSHSPNLKGTDHNATHRSTPETDGVPPNPSGDGAYFGDLSWEDKEKVIKSLLFFINSTYYKNGAK</sequence>
<evidence type="ECO:0000256" key="1">
    <source>
        <dbReference type="SAM" id="Coils"/>
    </source>
</evidence>
<gene>
    <name evidence="3" type="ORF">ADEAN_000725800</name>
</gene>
<feature type="compositionally biased region" description="Basic residues" evidence="2">
    <location>
        <begin position="1"/>
        <end position="12"/>
    </location>
</feature>
<evidence type="ECO:0000313" key="4">
    <source>
        <dbReference type="Proteomes" id="UP000515908"/>
    </source>
</evidence>
<evidence type="ECO:0008006" key="5">
    <source>
        <dbReference type="Google" id="ProtNLM"/>
    </source>
</evidence>
<dbReference type="VEuPathDB" id="TriTrypDB:ADEAN_000725800"/>
<feature type="region of interest" description="Disordered" evidence="2">
    <location>
        <begin position="372"/>
        <end position="432"/>
    </location>
</feature>
<keyword evidence="4" id="KW-1185">Reference proteome</keyword>
<feature type="coiled-coil region" evidence="1">
    <location>
        <begin position="117"/>
        <end position="227"/>
    </location>
</feature>